<dbReference type="PROSITE" id="PS51352">
    <property type="entry name" value="THIOREDOXIN_2"/>
    <property type="match status" value="1"/>
</dbReference>
<gene>
    <name evidence="3" type="ORF">EFY79_01165</name>
</gene>
<organism evidence="3 4">
    <name type="scientific">Hanamia caeni</name>
    <dbReference type="NCBI Taxonomy" id="2294116"/>
    <lineage>
        <taxon>Bacteria</taxon>
        <taxon>Pseudomonadati</taxon>
        <taxon>Bacteroidota</taxon>
        <taxon>Chitinophagia</taxon>
        <taxon>Chitinophagales</taxon>
        <taxon>Chitinophagaceae</taxon>
        <taxon>Hanamia</taxon>
    </lineage>
</organism>
<name>A0A3M9NQ62_9BACT</name>
<sequence>MAIFISFIKKIMMKRFLVFVCCLCISYGGFSQTKNTPEYIKNPVIPEFTVYTAPDSSVFTKQNLKENKPTLIMIFSPECGHCQNVTKELEEYMGHFKNTQILMVTWLPYTEMMAFYHNYKIAEYPQIVMGWDKKDFFLPYYHVQMYPGIVVYDKHGKYVTSFNGDVKMEDVAKALGE</sequence>
<keyword evidence="1" id="KW-0732">Signal</keyword>
<evidence type="ECO:0000256" key="1">
    <source>
        <dbReference type="SAM" id="SignalP"/>
    </source>
</evidence>
<evidence type="ECO:0000313" key="3">
    <source>
        <dbReference type="EMBL" id="RNI39942.1"/>
    </source>
</evidence>
<accession>A0A3M9NQ62</accession>
<feature type="signal peptide" evidence="1">
    <location>
        <begin position="1"/>
        <end position="31"/>
    </location>
</feature>
<dbReference type="EMBL" id="RJJR01000001">
    <property type="protein sequence ID" value="RNI39942.1"/>
    <property type="molecule type" value="Genomic_DNA"/>
</dbReference>
<dbReference type="AlphaFoldDB" id="A0A3M9NQ62"/>
<dbReference type="Gene3D" id="3.40.30.10">
    <property type="entry name" value="Glutaredoxin"/>
    <property type="match status" value="1"/>
</dbReference>
<feature type="chain" id="PRO_5018073266" description="Thioredoxin domain-containing protein" evidence="1">
    <location>
        <begin position="32"/>
        <end position="177"/>
    </location>
</feature>
<protein>
    <recommendedName>
        <fullName evidence="2">Thioredoxin domain-containing protein</fullName>
    </recommendedName>
</protein>
<dbReference type="SUPFAM" id="SSF52833">
    <property type="entry name" value="Thioredoxin-like"/>
    <property type="match status" value="1"/>
</dbReference>
<dbReference type="Pfam" id="PF00085">
    <property type="entry name" value="Thioredoxin"/>
    <property type="match status" value="1"/>
</dbReference>
<dbReference type="InterPro" id="IPR013766">
    <property type="entry name" value="Thioredoxin_domain"/>
</dbReference>
<dbReference type="Proteomes" id="UP000267223">
    <property type="component" value="Unassembled WGS sequence"/>
</dbReference>
<comment type="caution">
    <text evidence="3">The sequence shown here is derived from an EMBL/GenBank/DDBJ whole genome shotgun (WGS) entry which is preliminary data.</text>
</comment>
<evidence type="ECO:0000259" key="2">
    <source>
        <dbReference type="PROSITE" id="PS51352"/>
    </source>
</evidence>
<reference evidence="3 4" key="1">
    <citation type="submission" date="2018-11" db="EMBL/GenBank/DDBJ databases">
        <title>Draft genome sequence of Ferruginibacter sp. BO-59.</title>
        <authorList>
            <person name="Im W.T."/>
        </authorList>
    </citation>
    <scope>NUCLEOTIDE SEQUENCE [LARGE SCALE GENOMIC DNA]</scope>
    <source>
        <strain evidence="3 4">BO-59</strain>
    </source>
</reference>
<dbReference type="InterPro" id="IPR036249">
    <property type="entry name" value="Thioredoxin-like_sf"/>
</dbReference>
<proteinExistence type="predicted"/>
<evidence type="ECO:0000313" key="4">
    <source>
        <dbReference type="Proteomes" id="UP000267223"/>
    </source>
</evidence>
<feature type="domain" description="Thioredoxin" evidence="2">
    <location>
        <begin position="39"/>
        <end position="177"/>
    </location>
</feature>
<keyword evidence="4" id="KW-1185">Reference proteome</keyword>